<accession>A0A3B3DCA0</accession>
<dbReference type="Ensembl" id="ENSOMET00000003034.1">
    <property type="protein sequence ID" value="ENSOMEP00000027020.1"/>
    <property type="gene ID" value="ENSOMEG00000009249.1"/>
</dbReference>
<evidence type="ECO:0000256" key="1">
    <source>
        <dbReference type="ARBA" id="ARBA00012513"/>
    </source>
</evidence>
<dbReference type="GO" id="GO:0007010">
    <property type="term" value="P:cytoskeleton organization"/>
    <property type="evidence" value="ECO:0007669"/>
    <property type="project" value="TreeGrafter"/>
</dbReference>
<dbReference type="PANTHER" id="PTHR24356:SF150">
    <property type="entry name" value="MICROTUBULE-ASSOCIATED SERINE_THREONINE-PROTEIN KINASE 1"/>
    <property type="match status" value="1"/>
</dbReference>
<dbReference type="SUPFAM" id="SSF140482">
    <property type="entry name" value="MAST3 pre-PK domain-like"/>
    <property type="match status" value="1"/>
</dbReference>
<organism evidence="11 12">
    <name type="scientific">Oryzias melastigma</name>
    <name type="common">Marine medaka</name>
    <dbReference type="NCBI Taxonomy" id="30732"/>
    <lineage>
        <taxon>Eukaryota</taxon>
        <taxon>Metazoa</taxon>
        <taxon>Chordata</taxon>
        <taxon>Craniata</taxon>
        <taxon>Vertebrata</taxon>
        <taxon>Euteleostomi</taxon>
        <taxon>Actinopterygii</taxon>
        <taxon>Neopterygii</taxon>
        <taxon>Teleostei</taxon>
        <taxon>Neoteleostei</taxon>
        <taxon>Acanthomorphata</taxon>
        <taxon>Ovalentaria</taxon>
        <taxon>Atherinomorphae</taxon>
        <taxon>Beloniformes</taxon>
        <taxon>Adrianichthyidae</taxon>
        <taxon>Oryziinae</taxon>
        <taxon>Oryzias</taxon>
    </lineage>
</organism>
<evidence type="ECO:0000256" key="5">
    <source>
        <dbReference type="ARBA" id="ARBA00022777"/>
    </source>
</evidence>
<reference evidence="11" key="1">
    <citation type="submission" date="2025-08" db="UniProtKB">
        <authorList>
            <consortium name="Ensembl"/>
        </authorList>
    </citation>
    <scope>IDENTIFICATION</scope>
</reference>
<name>A0A3B3DCA0_ORYME</name>
<keyword evidence="12" id="KW-1185">Reference proteome</keyword>
<dbReference type="InterPro" id="IPR015022">
    <property type="entry name" value="MAST_pre-PK_dom"/>
</dbReference>
<proteinExistence type="predicted"/>
<evidence type="ECO:0000256" key="8">
    <source>
        <dbReference type="ARBA" id="ARBA00048679"/>
    </source>
</evidence>
<dbReference type="SUPFAM" id="SSF56112">
    <property type="entry name" value="Protein kinase-like (PK-like)"/>
    <property type="match status" value="1"/>
</dbReference>
<dbReference type="PROSITE" id="PS50011">
    <property type="entry name" value="PROTEIN_KINASE_DOM"/>
    <property type="match status" value="1"/>
</dbReference>
<dbReference type="PANTHER" id="PTHR24356">
    <property type="entry name" value="SERINE/THREONINE-PROTEIN KINASE"/>
    <property type="match status" value="1"/>
</dbReference>
<dbReference type="InterPro" id="IPR000719">
    <property type="entry name" value="Prot_kinase_dom"/>
</dbReference>
<dbReference type="STRING" id="30732.ENSOMEP00000027020"/>
<dbReference type="GO" id="GO:0035556">
    <property type="term" value="P:intracellular signal transduction"/>
    <property type="evidence" value="ECO:0007669"/>
    <property type="project" value="TreeGrafter"/>
</dbReference>
<evidence type="ECO:0000259" key="10">
    <source>
        <dbReference type="PROSITE" id="PS50011"/>
    </source>
</evidence>
<keyword evidence="2" id="KW-0723">Serine/threonine-protein kinase</keyword>
<comment type="catalytic activity">
    <reaction evidence="8">
        <text>L-seryl-[protein] + ATP = O-phospho-L-seryl-[protein] + ADP + H(+)</text>
        <dbReference type="Rhea" id="RHEA:17989"/>
        <dbReference type="Rhea" id="RHEA-COMP:9863"/>
        <dbReference type="Rhea" id="RHEA-COMP:11604"/>
        <dbReference type="ChEBI" id="CHEBI:15378"/>
        <dbReference type="ChEBI" id="CHEBI:29999"/>
        <dbReference type="ChEBI" id="CHEBI:30616"/>
        <dbReference type="ChEBI" id="CHEBI:83421"/>
        <dbReference type="ChEBI" id="CHEBI:456216"/>
        <dbReference type="EC" id="2.7.11.1"/>
    </reaction>
</comment>
<keyword evidence="6" id="KW-0067">ATP-binding</keyword>
<dbReference type="GO" id="GO:0004674">
    <property type="term" value="F:protein serine/threonine kinase activity"/>
    <property type="evidence" value="ECO:0007669"/>
    <property type="project" value="UniProtKB-KW"/>
</dbReference>
<protein>
    <recommendedName>
        <fullName evidence="1">non-specific serine/threonine protein kinase</fullName>
        <ecNumber evidence="1">2.7.11.1</ecNumber>
    </recommendedName>
</protein>
<dbReference type="GeneTree" id="ENSGT00940000157700"/>
<dbReference type="InterPro" id="IPR011009">
    <property type="entry name" value="Kinase-like_dom_sf"/>
</dbReference>
<dbReference type="Proteomes" id="UP000261560">
    <property type="component" value="Unplaced"/>
</dbReference>
<evidence type="ECO:0000256" key="6">
    <source>
        <dbReference type="ARBA" id="ARBA00022840"/>
    </source>
</evidence>
<reference evidence="11" key="2">
    <citation type="submission" date="2025-09" db="UniProtKB">
        <authorList>
            <consortium name="Ensembl"/>
        </authorList>
    </citation>
    <scope>IDENTIFICATION</scope>
</reference>
<evidence type="ECO:0000256" key="9">
    <source>
        <dbReference type="SAM" id="MobiDB-lite"/>
    </source>
</evidence>
<dbReference type="Gene3D" id="3.30.200.20">
    <property type="entry name" value="Phosphorylase Kinase, domain 1"/>
    <property type="match status" value="1"/>
</dbReference>
<evidence type="ECO:0000256" key="3">
    <source>
        <dbReference type="ARBA" id="ARBA00022679"/>
    </source>
</evidence>
<evidence type="ECO:0000256" key="2">
    <source>
        <dbReference type="ARBA" id="ARBA00022527"/>
    </source>
</evidence>
<dbReference type="FunFam" id="1.20.1480.20:FF:000001">
    <property type="entry name" value="microtubule-associated serine/threonine-protein kinase 4 isoform X1"/>
    <property type="match status" value="1"/>
</dbReference>
<dbReference type="EC" id="2.7.11.1" evidence="1"/>
<dbReference type="Pfam" id="PF08926">
    <property type="entry name" value="DUF1908"/>
    <property type="match status" value="1"/>
</dbReference>
<evidence type="ECO:0000256" key="4">
    <source>
        <dbReference type="ARBA" id="ARBA00022741"/>
    </source>
</evidence>
<dbReference type="AlphaFoldDB" id="A0A3B3DCA0"/>
<evidence type="ECO:0000313" key="12">
    <source>
        <dbReference type="Proteomes" id="UP000261560"/>
    </source>
</evidence>
<feature type="compositionally biased region" description="Low complexity" evidence="9">
    <location>
        <begin position="89"/>
        <end position="106"/>
    </location>
</feature>
<dbReference type="InterPro" id="IPR023142">
    <property type="entry name" value="MAST_pre-PK_dom_sf"/>
</dbReference>
<dbReference type="Gene3D" id="1.20.1480.20">
    <property type="entry name" value="MAST3 pre-PK domain-like"/>
    <property type="match status" value="1"/>
</dbReference>
<feature type="compositionally biased region" description="Pro residues" evidence="9">
    <location>
        <begin position="38"/>
        <end position="47"/>
    </location>
</feature>
<dbReference type="InterPro" id="IPR050236">
    <property type="entry name" value="Ser_Thr_kinase_AGC"/>
</dbReference>
<sequence length="655" mass="73624">ADQTDASSSFSCVSLFCLCSCRTSNRKSLILTTTSPTLPRPHSPLPLPGHLGSSPLDSPRNFSPNNPAHFSFASSRRADGRRWSLASLPSSGYGTNTPSSTSSSSSQERLHQLPFQPTMDELHFLSKHFGSTESITDDDGGRCSPHILLPKKNSFHEFFCQRGIVMMNHVYKERFPKATAQMEERLAEFIQAFSPESVLPLADGVLSFIHHQIAELARDCLTKSREGLITSVYFFELQENLEKLLQDAFERSESSEVAFVTELVKKLLIIIARPARLLECLEFNPEEFYHLLEAAEDHAKEGHLVKTDIPRYIISQLGLTRDPIEDMVNLDSYDSEGPVTPETDDSMEGKTKAMKPPGEADFQTIKLISNGAYGAVYLVRHLETRQRFAMKKINKQNLILRNQIQQAFVERDILTFAENPFVVSMFCSFETRRHLCMVMEYVEGKDVKICIGIKAQSSDGFDPVLSLLITSIGHIKLTDFGLSKMGLMSLTTNLYEGHIEKDTREFLDKQVCGTPEYIAPEVILRQGYGKPVDWWAMGIILYEFLVGCVPFFGDTPEELFGQVITDDIEWPDGDDALPVDAQHLISSLLQRNPLVRLGTGQFRLLLSNRTEVTSCLTDGWMLCHSDTSLNKNYAVSVFSVYRDKHIVMFTNVTGI</sequence>
<feature type="region of interest" description="Disordered" evidence="9">
    <location>
        <begin position="32"/>
        <end position="110"/>
    </location>
</feature>
<keyword evidence="5" id="KW-0418">Kinase</keyword>
<dbReference type="GO" id="GO:0000287">
    <property type="term" value="F:magnesium ion binding"/>
    <property type="evidence" value="ECO:0007669"/>
    <property type="project" value="InterPro"/>
</dbReference>
<keyword evidence="3" id="KW-0808">Transferase</keyword>
<dbReference type="Pfam" id="PF00069">
    <property type="entry name" value="Pkinase"/>
    <property type="match status" value="2"/>
</dbReference>
<feature type="domain" description="Protein kinase" evidence="10">
    <location>
        <begin position="362"/>
        <end position="606"/>
    </location>
</feature>
<keyword evidence="4" id="KW-0547">Nucleotide-binding</keyword>
<dbReference type="Gene3D" id="1.10.510.10">
    <property type="entry name" value="Transferase(Phosphotransferase) domain 1"/>
    <property type="match status" value="1"/>
</dbReference>
<feature type="compositionally biased region" description="Low complexity" evidence="9">
    <location>
        <begin position="48"/>
        <end position="59"/>
    </location>
</feature>
<feature type="compositionally biased region" description="Polar residues" evidence="9">
    <location>
        <begin position="60"/>
        <end position="74"/>
    </location>
</feature>
<evidence type="ECO:0000313" key="11">
    <source>
        <dbReference type="Ensembl" id="ENSOMEP00000027020.1"/>
    </source>
</evidence>
<evidence type="ECO:0000256" key="7">
    <source>
        <dbReference type="ARBA" id="ARBA00047899"/>
    </source>
</evidence>
<dbReference type="FunFam" id="3.30.200.20:FF:001045">
    <property type="entry name" value="Microtubule-associated serine/threonine kinase 1a"/>
    <property type="match status" value="1"/>
</dbReference>
<comment type="catalytic activity">
    <reaction evidence="7">
        <text>L-threonyl-[protein] + ATP = O-phospho-L-threonyl-[protein] + ADP + H(+)</text>
        <dbReference type="Rhea" id="RHEA:46608"/>
        <dbReference type="Rhea" id="RHEA-COMP:11060"/>
        <dbReference type="Rhea" id="RHEA-COMP:11605"/>
        <dbReference type="ChEBI" id="CHEBI:15378"/>
        <dbReference type="ChEBI" id="CHEBI:30013"/>
        <dbReference type="ChEBI" id="CHEBI:30616"/>
        <dbReference type="ChEBI" id="CHEBI:61977"/>
        <dbReference type="ChEBI" id="CHEBI:456216"/>
        <dbReference type="EC" id="2.7.11.1"/>
    </reaction>
</comment>
<dbReference type="PaxDb" id="30732-ENSOMEP00000027020"/>
<feature type="region of interest" description="Disordered" evidence="9">
    <location>
        <begin position="331"/>
        <end position="357"/>
    </location>
</feature>
<dbReference type="GO" id="GO:0005524">
    <property type="term" value="F:ATP binding"/>
    <property type="evidence" value="ECO:0007669"/>
    <property type="project" value="UniProtKB-KW"/>
</dbReference>
<dbReference type="OMA" id="INDPVEW"/>